<dbReference type="InterPro" id="IPR040398">
    <property type="entry name" value="Not1"/>
</dbReference>
<dbReference type="PANTHER" id="PTHR13162">
    <property type="entry name" value="CCR4-NOT TRANSCRIPTION COMPLEX"/>
    <property type="match status" value="1"/>
</dbReference>
<evidence type="ECO:0000259" key="1">
    <source>
        <dbReference type="Pfam" id="PF12842"/>
    </source>
</evidence>
<evidence type="ECO:0000313" key="2">
    <source>
        <dbReference type="EMBL" id="JAS52996.1"/>
    </source>
</evidence>
<accession>A0A1B6FRZ8</accession>
<name>A0A1B6FRZ8_9HEMI</name>
<dbReference type="PANTHER" id="PTHR13162:SF8">
    <property type="entry name" value="CCR4-NOT TRANSCRIPTION COMPLEX SUBUNIT 1"/>
    <property type="match status" value="1"/>
</dbReference>
<dbReference type="EMBL" id="GECZ01016773">
    <property type="protein sequence ID" value="JAS52996.1"/>
    <property type="molecule type" value="Transcribed_RNA"/>
</dbReference>
<dbReference type="AlphaFoldDB" id="A0A1B6FRZ8"/>
<dbReference type="GO" id="GO:0000288">
    <property type="term" value="P:nuclear-transcribed mRNA catabolic process, deadenylation-dependent decay"/>
    <property type="evidence" value="ECO:0007669"/>
    <property type="project" value="TreeGrafter"/>
</dbReference>
<organism evidence="2">
    <name type="scientific">Cuerna arida</name>
    <dbReference type="NCBI Taxonomy" id="1464854"/>
    <lineage>
        <taxon>Eukaryota</taxon>
        <taxon>Metazoa</taxon>
        <taxon>Ecdysozoa</taxon>
        <taxon>Arthropoda</taxon>
        <taxon>Hexapoda</taxon>
        <taxon>Insecta</taxon>
        <taxon>Pterygota</taxon>
        <taxon>Neoptera</taxon>
        <taxon>Paraneoptera</taxon>
        <taxon>Hemiptera</taxon>
        <taxon>Auchenorrhyncha</taxon>
        <taxon>Membracoidea</taxon>
        <taxon>Cicadellidae</taxon>
        <taxon>Cicadellinae</taxon>
        <taxon>Proconiini</taxon>
        <taxon>Cuerna</taxon>
    </lineage>
</organism>
<dbReference type="Pfam" id="PF12842">
    <property type="entry name" value="DUF3819"/>
    <property type="match status" value="1"/>
</dbReference>
<proteinExistence type="predicted"/>
<dbReference type="GO" id="GO:0030015">
    <property type="term" value="C:CCR4-NOT core complex"/>
    <property type="evidence" value="ECO:0007669"/>
    <property type="project" value="InterPro"/>
</dbReference>
<dbReference type="InterPro" id="IPR024557">
    <property type="entry name" value="CNOT1_dom_4"/>
</dbReference>
<protein>
    <recommendedName>
        <fullName evidence="1">CCR4-NOT transcription complex subunit 1 domain-containing protein</fullName>
    </recommendedName>
</protein>
<sequence>LKEALIKMLAVPIDEIEQIVQILVHDNIEIMCVTIQKVCIERAINEIDVKLNNDYEKRILAKSEGRRYFDQALFEYHNEKMPEALRIMPGPVSQYNLMAYEEFARSIPGFKPLDDREVEQLVPKALV</sequence>
<feature type="domain" description="CCR4-NOT transcription complex subunit 1" evidence="1">
    <location>
        <begin position="13"/>
        <end position="59"/>
    </location>
</feature>
<dbReference type="GO" id="GO:0000932">
    <property type="term" value="C:P-body"/>
    <property type="evidence" value="ECO:0007669"/>
    <property type="project" value="TreeGrafter"/>
</dbReference>
<dbReference type="GO" id="GO:0017148">
    <property type="term" value="P:negative regulation of translation"/>
    <property type="evidence" value="ECO:0007669"/>
    <property type="project" value="InterPro"/>
</dbReference>
<feature type="non-terminal residue" evidence="2">
    <location>
        <position position="1"/>
    </location>
</feature>
<dbReference type="GO" id="GO:0060090">
    <property type="term" value="F:molecular adaptor activity"/>
    <property type="evidence" value="ECO:0007669"/>
    <property type="project" value="TreeGrafter"/>
</dbReference>
<reference evidence="2" key="1">
    <citation type="submission" date="2015-11" db="EMBL/GenBank/DDBJ databases">
        <title>De novo transcriptome assembly of four potential Pierce s Disease insect vectors from Arizona vineyards.</title>
        <authorList>
            <person name="Tassone E.E."/>
        </authorList>
    </citation>
    <scope>NUCLEOTIDE SEQUENCE</scope>
</reference>
<gene>
    <name evidence="2" type="ORF">g.46585</name>
</gene>
<feature type="non-terminal residue" evidence="2">
    <location>
        <position position="127"/>
    </location>
</feature>